<evidence type="ECO:0000256" key="7">
    <source>
        <dbReference type="ARBA" id="ARBA00023004"/>
    </source>
</evidence>
<feature type="non-terminal residue" evidence="8">
    <location>
        <position position="363"/>
    </location>
</feature>
<dbReference type="PANTHER" id="PTHR20883:SF45">
    <property type="entry name" value="PHYTANOYL-COA DIOXYGENASE FAMILY PROTEIN"/>
    <property type="match status" value="1"/>
</dbReference>
<dbReference type="GO" id="GO:0046872">
    <property type="term" value="F:metal ion binding"/>
    <property type="evidence" value="ECO:0007669"/>
    <property type="project" value="UniProtKB-KW"/>
</dbReference>
<accession>A0A3E2HKX1</accession>
<evidence type="ECO:0000313" key="9">
    <source>
        <dbReference type="Proteomes" id="UP000258309"/>
    </source>
</evidence>
<evidence type="ECO:0000256" key="5">
    <source>
        <dbReference type="ARBA" id="ARBA00022964"/>
    </source>
</evidence>
<dbReference type="OrthoDB" id="445007at2759"/>
<organism evidence="8 9">
    <name type="scientific">Scytalidium lignicola</name>
    <name type="common">Hyphomycete</name>
    <dbReference type="NCBI Taxonomy" id="5539"/>
    <lineage>
        <taxon>Eukaryota</taxon>
        <taxon>Fungi</taxon>
        <taxon>Dikarya</taxon>
        <taxon>Ascomycota</taxon>
        <taxon>Pezizomycotina</taxon>
        <taxon>Leotiomycetes</taxon>
        <taxon>Leotiomycetes incertae sedis</taxon>
        <taxon>Scytalidium</taxon>
    </lineage>
</organism>
<dbReference type="AlphaFoldDB" id="A0A3E2HKX1"/>
<dbReference type="SUPFAM" id="SSF51197">
    <property type="entry name" value="Clavaminate synthase-like"/>
    <property type="match status" value="1"/>
</dbReference>
<dbReference type="STRING" id="5539.A0A3E2HKX1"/>
<keyword evidence="4" id="KW-0479">Metal-binding</keyword>
<feature type="non-terminal residue" evidence="8">
    <location>
        <position position="1"/>
    </location>
</feature>
<dbReference type="Pfam" id="PF05721">
    <property type="entry name" value="PhyH"/>
    <property type="match status" value="1"/>
</dbReference>
<evidence type="ECO:0000256" key="2">
    <source>
        <dbReference type="ARBA" id="ARBA00005830"/>
    </source>
</evidence>
<keyword evidence="5" id="KW-0223">Dioxygenase</keyword>
<evidence type="ECO:0000256" key="1">
    <source>
        <dbReference type="ARBA" id="ARBA00001962"/>
    </source>
</evidence>
<evidence type="ECO:0000313" key="8">
    <source>
        <dbReference type="EMBL" id="RFU33832.1"/>
    </source>
</evidence>
<evidence type="ECO:0008006" key="10">
    <source>
        <dbReference type="Google" id="ProtNLM"/>
    </source>
</evidence>
<comment type="cofactor">
    <cofactor evidence="1">
        <name>Fe cation</name>
        <dbReference type="ChEBI" id="CHEBI:24875"/>
    </cofactor>
</comment>
<keyword evidence="7" id="KW-0408">Iron</keyword>
<dbReference type="EMBL" id="NCSJ02000029">
    <property type="protein sequence ID" value="RFU33832.1"/>
    <property type="molecule type" value="Genomic_DNA"/>
</dbReference>
<gene>
    <name evidence="8" type="ORF">B7463_g2472</name>
</gene>
<dbReference type="OMA" id="HENEWPA"/>
<reference evidence="8 9" key="1">
    <citation type="submission" date="2018-05" db="EMBL/GenBank/DDBJ databases">
        <title>Draft genome sequence of Scytalidium lignicola DSM 105466, a ubiquitous saprotrophic fungus.</title>
        <authorList>
            <person name="Buettner E."/>
            <person name="Gebauer A.M."/>
            <person name="Hofrichter M."/>
            <person name="Liers C."/>
            <person name="Kellner H."/>
        </authorList>
    </citation>
    <scope>NUCLEOTIDE SEQUENCE [LARGE SCALE GENOMIC DNA]</scope>
    <source>
        <strain evidence="8 9">DSM 105466</strain>
    </source>
</reference>
<dbReference type="GO" id="GO:0051213">
    <property type="term" value="F:dioxygenase activity"/>
    <property type="evidence" value="ECO:0007669"/>
    <property type="project" value="UniProtKB-KW"/>
</dbReference>
<name>A0A3E2HKX1_SCYLI</name>
<dbReference type="Proteomes" id="UP000258309">
    <property type="component" value="Unassembled WGS sequence"/>
</dbReference>
<protein>
    <recommendedName>
        <fullName evidence="10">Phytanoyl-CoA dioxygenase</fullName>
    </recommendedName>
</protein>
<evidence type="ECO:0000256" key="4">
    <source>
        <dbReference type="ARBA" id="ARBA00022723"/>
    </source>
</evidence>
<proteinExistence type="inferred from homology"/>
<keyword evidence="6" id="KW-0560">Oxidoreductase</keyword>
<comment type="caution">
    <text evidence="8">The sequence shown here is derived from an EMBL/GenBank/DDBJ whole genome shotgun (WGS) entry which is preliminary data.</text>
</comment>
<dbReference type="PANTHER" id="PTHR20883">
    <property type="entry name" value="PHYTANOYL-COA DIOXYGENASE DOMAIN CONTAINING 1"/>
    <property type="match status" value="1"/>
</dbReference>
<dbReference type="InterPro" id="IPR008775">
    <property type="entry name" value="Phytyl_CoA_dOase-like"/>
</dbReference>
<comment type="similarity">
    <text evidence="2">Belongs to the PhyH family.</text>
</comment>
<dbReference type="Gene3D" id="2.60.120.620">
    <property type="entry name" value="q2cbj1_9rhob like domain"/>
    <property type="match status" value="1"/>
</dbReference>
<comment type="subunit">
    <text evidence="3">Homodimer.</text>
</comment>
<evidence type="ECO:0000256" key="6">
    <source>
        <dbReference type="ARBA" id="ARBA00023002"/>
    </source>
</evidence>
<keyword evidence="9" id="KW-1185">Reference proteome</keyword>
<evidence type="ECO:0000256" key="3">
    <source>
        <dbReference type="ARBA" id="ARBA00011738"/>
    </source>
</evidence>
<sequence>MLVEAETVGPTEVPQQQTPQNFKAKANFAPPTVKHNDAFISYDRIRAAHENEWPARKEYIIPEFTRDANPDDVVEGLRRVGGVIVRNILSQEHLAQIEKDMRPHLEADVPWEAENNFFPPSTRRAFGLCAKSRTAAIELIGNELYQAVCAQFLTTKSYPWYGDRDTLNVSPPQVNNTIAFSVRPGDSYDQPLHRDDDIHYADRPRVDVYPRTDSREYGIGFFVAGTKTTKTNGATRFIPGSHLEATEHPPDENFARYAELNPGDGFIMLSSCYHGGSANVTRDEERLLFSCFMTRGWLRQEENQYLAVPPEIAKTLPERIQKLLGYAVSEPMLGWLEFRDPRYLIDPEGAERVAHRKNKDVMA</sequence>